<proteinExistence type="predicted"/>
<evidence type="ECO:0000313" key="1">
    <source>
        <dbReference type="EMBL" id="RRT41928.1"/>
    </source>
</evidence>
<evidence type="ECO:0000313" key="2">
    <source>
        <dbReference type="Proteomes" id="UP000287651"/>
    </source>
</evidence>
<name>A0A426XR23_ENSVE</name>
<comment type="caution">
    <text evidence="1">The sequence shown here is derived from an EMBL/GenBank/DDBJ whole genome shotgun (WGS) entry which is preliminary data.</text>
</comment>
<organism evidence="1 2">
    <name type="scientific">Ensete ventricosum</name>
    <name type="common">Abyssinian banana</name>
    <name type="synonym">Musa ensete</name>
    <dbReference type="NCBI Taxonomy" id="4639"/>
    <lineage>
        <taxon>Eukaryota</taxon>
        <taxon>Viridiplantae</taxon>
        <taxon>Streptophyta</taxon>
        <taxon>Embryophyta</taxon>
        <taxon>Tracheophyta</taxon>
        <taxon>Spermatophyta</taxon>
        <taxon>Magnoliopsida</taxon>
        <taxon>Liliopsida</taxon>
        <taxon>Zingiberales</taxon>
        <taxon>Musaceae</taxon>
        <taxon>Ensete</taxon>
    </lineage>
</organism>
<dbReference type="AlphaFoldDB" id="A0A426XR23"/>
<dbReference type="Proteomes" id="UP000287651">
    <property type="component" value="Unassembled WGS sequence"/>
</dbReference>
<accession>A0A426XR23</accession>
<reference evidence="1 2" key="1">
    <citation type="journal article" date="2014" name="Agronomy (Basel)">
        <title>A Draft Genome Sequence for Ensete ventricosum, the Drought-Tolerant Tree Against Hunger.</title>
        <authorList>
            <person name="Harrison J."/>
            <person name="Moore K.A."/>
            <person name="Paszkiewicz K."/>
            <person name="Jones T."/>
            <person name="Grant M."/>
            <person name="Ambacheew D."/>
            <person name="Muzemil S."/>
            <person name="Studholme D.J."/>
        </authorList>
    </citation>
    <scope>NUCLEOTIDE SEQUENCE [LARGE SCALE GENOMIC DNA]</scope>
</reference>
<dbReference type="EMBL" id="AMZH03018191">
    <property type="protein sequence ID" value="RRT41928.1"/>
    <property type="molecule type" value="Genomic_DNA"/>
</dbReference>
<gene>
    <name evidence="1" type="ORF">B296_00057440</name>
</gene>
<sequence>MRLGWSERHPRRSTARGLCSMWSSPCMASSTQLSPPRRCSPKARGLEKTGAVISYRSPKEYLNPCKEMLSSSSRALVAVLKRRERSFRSWLQSPEGVELLRAGVHPINPVPMTANLRAPRSYSVSHCANRIRANTQFTSWRKRSLLPTLKKKKKKKREEADWFPPLALSSVATLSKSLICADMEMTPRPWQSHHPAAVK</sequence>
<protein>
    <submittedName>
        <fullName evidence="1">Uncharacterized protein</fullName>
    </submittedName>
</protein>